<accession>A0A7S4MZZ3</accession>
<feature type="domain" description="Glycosyl transferase 64" evidence="5">
    <location>
        <begin position="71"/>
        <end position="264"/>
    </location>
</feature>
<dbReference type="PANTHER" id="PTHR48261">
    <property type="entry name" value="ACETYLGLUCOSAMINYLTRANSFERASE"/>
    <property type="match status" value="1"/>
</dbReference>
<dbReference type="GO" id="GO:0016020">
    <property type="term" value="C:membrane"/>
    <property type="evidence" value="ECO:0007669"/>
    <property type="project" value="UniProtKB-SubCell"/>
</dbReference>
<dbReference type="Pfam" id="PF09258">
    <property type="entry name" value="Glyco_transf_64"/>
    <property type="match status" value="1"/>
</dbReference>
<evidence type="ECO:0000256" key="1">
    <source>
        <dbReference type="ARBA" id="ARBA00004370"/>
    </source>
</evidence>
<keyword evidence="3" id="KW-0472">Membrane</keyword>
<dbReference type="EMBL" id="HBKQ01035434">
    <property type="protein sequence ID" value="CAE2256430.1"/>
    <property type="molecule type" value="Transcribed_RNA"/>
</dbReference>
<comment type="subcellular location">
    <subcellularLocation>
        <location evidence="1">Membrane</location>
    </subcellularLocation>
</comment>
<organism evidence="6">
    <name type="scientific">Odontella aurita</name>
    <dbReference type="NCBI Taxonomy" id="265563"/>
    <lineage>
        <taxon>Eukaryota</taxon>
        <taxon>Sar</taxon>
        <taxon>Stramenopiles</taxon>
        <taxon>Ochrophyta</taxon>
        <taxon>Bacillariophyta</taxon>
        <taxon>Mediophyceae</taxon>
        <taxon>Biddulphiophycidae</taxon>
        <taxon>Eupodiscales</taxon>
        <taxon>Odontellaceae</taxon>
        <taxon>Odontella</taxon>
    </lineage>
</organism>
<dbReference type="InterPro" id="IPR015338">
    <property type="entry name" value="GT64_dom"/>
</dbReference>
<dbReference type="PANTHER" id="PTHR48261:SF2">
    <property type="entry name" value="ACETYLGLUCOSAMINYLTRANSFERASE"/>
    <property type="match status" value="1"/>
</dbReference>
<dbReference type="InterPro" id="IPR029044">
    <property type="entry name" value="Nucleotide-diphossugar_trans"/>
</dbReference>
<keyword evidence="4" id="KW-1015">Disulfide bond</keyword>
<evidence type="ECO:0000256" key="3">
    <source>
        <dbReference type="ARBA" id="ARBA00023136"/>
    </source>
</evidence>
<evidence type="ECO:0000259" key="5">
    <source>
        <dbReference type="Pfam" id="PF09258"/>
    </source>
</evidence>
<evidence type="ECO:0000256" key="2">
    <source>
        <dbReference type="ARBA" id="ARBA00022679"/>
    </source>
</evidence>
<keyword evidence="2" id="KW-0808">Transferase</keyword>
<sequence length="381" mass="43496">MTRTALVTMAAIVAGLACINTYIKLHLHLTKLVSFLPFEMHVPVYMPSKKSFSKTTDKEEDSKEKKDTKSYTIVISSFDRFVELAHVIPHWRSCNNVHEIQIVHHNPKVRFPNQLQNFTMPPLVKVQWYPENKLTNRFRVPEQGGYDTHWIFSVDDDISIDCRTMDAAFAFQQRHPGALVGFEPRLFDWSVKRQTTEGQGYTWYDSCRAETNCSYNTLWTTKGAFLSVHQLQRYWQEKWAGIRSLVDNKTTGEDMLMSTVLATKGPTLSCPTMVRTFYPDKHKKVFLAGPPIQLNSSFAQVQKKGSLSKRTSQFRNNVYQAILAHLAADDSTMDNTDAMLCPAQTTTTWMSVEAANSSNVKAVTICPRTPRDCSAFDLWRG</sequence>
<dbReference type="GO" id="GO:0016757">
    <property type="term" value="F:glycosyltransferase activity"/>
    <property type="evidence" value="ECO:0007669"/>
    <property type="project" value="InterPro"/>
</dbReference>
<evidence type="ECO:0000256" key="4">
    <source>
        <dbReference type="ARBA" id="ARBA00023157"/>
    </source>
</evidence>
<evidence type="ECO:0000313" key="6">
    <source>
        <dbReference type="EMBL" id="CAE2256430.1"/>
    </source>
</evidence>
<name>A0A7S4MZZ3_9STRA</name>
<proteinExistence type="predicted"/>
<gene>
    <name evidence="6" type="ORF">OAUR00152_LOCUS24335</name>
</gene>
<dbReference type="InterPro" id="IPR004263">
    <property type="entry name" value="Exostosin"/>
</dbReference>
<dbReference type="SUPFAM" id="SSF53448">
    <property type="entry name" value="Nucleotide-diphospho-sugar transferases"/>
    <property type="match status" value="1"/>
</dbReference>
<reference evidence="6" key="1">
    <citation type="submission" date="2021-01" db="EMBL/GenBank/DDBJ databases">
        <authorList>
            <person name="Corre E."/>
            <person name="Pelletier E."/>
            <person name="Niang G."/>
            <person name="Scheremetjew M."/>
            <person name="Finn R."/>
            <person name="Kale V."/>
            <person name="Holt S."/>
            <person name="Cochrane G."/>
            <person name="Meng A."/>
            <person name="Brown T."/>
            <person name="Cohen L."/>
        </authorList>
    </citation>
    <scope>NUCLEOTIDE SEQUENCE</scope>
    <source>
        <strain evidence="6">Isolate 1302-5</strain>
    </source>
</reference>
<dbReference type="Gene3D" id="3.90.550.10">
    <property type="entry name" value="Spore Coat Polysaccharide Biosynthesis Protein SpsA, Chain A"/>
    <property type="match status" value="1"/>
</dbReference>
<dbReference type="AlphaFoldDB" id="A0A7S4MZZ3"/>
<protein>
    <recommendedName>
        <fullName evidence="5">Glycosyl transferase 64 domain-containing protein</fullName>
    </recommendedName>
</protein>
<dbReference type="PROSITE" id="PS51257">
    <property type="entry name" value="PROKAR_LIPOPROTEIN"/>
    <property type="match status" value="1"/>
</dbReference>